<comment type="pathway">
    <text evidence="1">Cell wall biogenesis; cell wall polysaccharide biosynthesis.</text>
</comment>
<dbReference type="InterPro" id="IPR029044">
    <property type="entry name" value="Nucleotide-diphossugar_trans"/>
</dbReference>
<reference evidence="6" key="1">
    <citation type="submission" date="2022-05" db="EMBL/GenBank/DDBJ databases">
        <authorList>
            <person name="Oliphant S.A."/>
            <person name="Watson-Haigh N.S."/>
            <person name="Sumby K.M."/>
            <person name="Gardner J.M."/>
            <person name="Jiranek V."/>
        </authorList>
    </citation>
    <scope>NUCLEOTIDE SEQUENCE</scope>
    <source>
        <strain evidence="6">KI11_C11</strain>
    </source>
</reference>
<sequence length="309" mass="35268">MTDFNYNPNVAVVLVTFNRLQYLKESLNYLLAQQYLPAKIYVINNASTDGTTDYLATLDNDLIEVVNLDQNVGGAGGFSAGLKIACEANQFDYYWVMDDDTYPKQDSLQELIAALQKVNQPEQVGVLASNVRWGKDSVPAIMNIPQVNEQWNQYAEQGLVGITSSSFVSMLISDAAVRQCGLPVAEFFIWGDDVEYSRRITQRFDGYFVGSSLVEHATKANTGVDIIAEQNPDKIGRYYYNFRNQAYIAREFGKRDRVKNGLKYFYLLFKITFGKSQYKLKKVRVLTKGYWKGLFFKPTIQFPQFKKHN</sequence>
<proteinExistence type="inferred from homology"/>
<evidence type="ECO:0000313" key="6">
    <source>
        <dbReference type="EMBL" id="USS88037.1"/>
    </source>
</evidence>
<dbReference type="SUPFAM" id="SSF53448">
    <property type="entry name" value="Nucleotide-diphospho-sugar transferases"/>
    <property type="match status" value="1"/>
</dbReference>
<dbReference type="PANTHER" id="PTHR43179:SF12">
    <property type="entry name" value="GALACTOFURANOSYLTRANSFERASE GLFT2"/>
    <property type="match status" value="1"/>
</dbReference>
<evidence type="ECO:0000313" key="7">
    <source>
        <dbReference type="Proteomes" id="UP001057025"/>
    </source>
</evidence>
<keyword evidence="4" id="KW-0808">Transferase</keyword>
<keyword evidence="3" id="KW-0328">Glycosyltransferase</keyword>
<organism evidence="6 7">
    <name type="scientific">Fructilactobacillus hinvesii</name>
    <dbReference type="NCBI Taxonomy" id="2940300"/>
    <lineage>
        <taxon>Bacteria</taxon>
        <taxon>Bacillati</taxon>
        <taxon>Bacillota</taxon>
        <taxon>Bacilli</taxon>
        <taxon>Lactobacillales</taxon>
        <taxon>Lactobacillaceae</taxon>
        <taxon>Fructilactobacillus</taxon>
    </lineage>
</organism>
<dbReference type="Pfam" id="PF00535">
    <property type="entry name" value="Glycos_transf_2"/>
    <property type="match status" value="1"/>
</dbReference>
<evidence type="ECO:0000256" key="3">
    <source>
        <dbReference type="ARBA" id="ARBA00022676"/>
    </source>
</evidence>
<evidence type="ECO:0000256" key="2">
    <source>
        <dbReference type="ARBA" id="ARBA00006739"/>
    </source>
</evidence>
<dbReference type="RefSeq" id="WP_252797326.1">
    <property type="nucleotide sequence ID" value="NZ_CP097118.1"/>
</dbReference>
<dbReference type="EMBL" id="CP097118">
    <property type="protein sequence ID" value="USS88037.1"/>
    <property type="molecule type" value="Genomic_DNA"/>
</dbReference>
<dbReference type="Proteomes" id="UP001057025">
    <property type="component" value="Chromosome"/>
</dbReference>
<feature type="domain" description="Glycosyltransferase 2-like" evidence="5">
    <location>
        <begin position="12"/>
        <end position="117"/>
    </location>
</feature>
<evidence type="ECO:0000256" key="1">
    <source>
        <dbReference type="ARBA" id="ARBA00004776"/>
    </source>
</evidence>
<evidence type="ECO:0000256" key="4">
    <source>
        <dbReference type="ARBA" id="ARBA00022679"/>
    </source>
</evidence>
<dbReference type="PANTHER" id="PTHR43179">
    <property type="entry name" value="RHAMNOSYLTRANSFERASE WBBL"/>
    <property type="match status" value="1"/>
</dbReference>
<keyword evidence="7" id="KW-1185">Reference proteome</keyword>
<comment type="similarity">
    <text evidence="2">Belongs to the glycosyltransferase 2 family.</text>
</comment>
<dbReference type="InterPro" id="IPR001173">
    <property type="entry name" value="Glyco_trans_2-like"/>
</dbReference>
<dbReference type="Gene3D" id="3.90.550.10">
    <property type="entry name" value="Spore Coat Polysaccharide Biosynthesis Protein SpsA, Chain A"/>
    <property type="match status" value="1"/>
</dbReference>
<evidence type="ECO:0000259" key="5">
    <source>
        <dbReference type="Pfam" id="PF00535"/>
    </source>
</evidence>
<dbReference type="CDD" id="cd04185">
    <property type="entry name" value="GT_2_like_b"/>
    <property type="match status" value="1"/>
</dbReference>
<protein>
    <submittedName>
        <fullName evidence="6">Glycosyltransferase family 2 protein</fullName>
    </submittedName>
</protein>
<gene>
    <name evidence="6" type="ORF">M3M39_00685</name>
</gene>
<accession>A0ABY5BUC4</accession>
<name>A0ABY5BUC4_9LACO</name>